<keyword evidence="4" id="KW-1185">Reference proteome</keyword>
<feature type="region of interest" description="Disordered" evidence="1">
    <location>
        <begin position="1"/>
        <end position="26"/>
    </location>
</feature>
<evidence type="ECO:0000313" key="3">
    <source>
        <dbReference type="EMBL" id="KUF19465.1"/>
    </source>
</evidence>
<feature type="domain" description="DUF397" evidence="2">
    <location>
        <begin position="11"/>
        <end position="31"/>
    </location>
</feature>
<dbReference type="Proteomes" id="UP000054804">
    <property type="component" value="Unassembled WGS sequence"/>
</dbReference>
<accession>A0A0W7X910</accession>
<evidence type="ECO:0000313" key="4">
    <source>
        <dbReference type="Proteomes" id="UP000054804"/>
    </source>
</evidence>
<reference evidence="3 4" key="1">
    <citation type="submission" date="2015-12" db="EMBL/GenBank/DDBJ databases">
        <title>Draft genome sequence of Streptomyces silvensis ATCC 53525, a producer of novel hormone antagonists.</title>
        <authorList>
            <person name="Johnston C.W."/>
            <person name="Li Y."/>
            <person name="Magarvey N.A."/>
        </authorList>
    </citation>
    <scope>NUCLEOTIDE SEQUENCE [LARGE SCALE GENOMIC DNA]</scope>
    <source>
        <strain evidence="3 4">ATCC 53525</strain>
    </source>
</reference>
<dbReference type="OrthoDB" id="4570646at2"/>
<dbReference type="EMBL" id="LOCL01000026">
    <property type="protein sequence ID" value="KUF19465.1"/>
    <property type="molecule type" value="Genomic_DNA"/>
</dbReference>
<dbReference type="AlphaFoldDB" id="A0A0W7X910"/>
<feature type="domain" description="DUF397" evidence="2">
    <location>
        <begin position="37"/>
        <end position="90"/>
    </location>
</feature>
<dbReference type="RefSeq" id="WP_058845970.1">
    <property type="nucleotide sequence ID" value="NZ_LOCL01000026.1"/>
</dbReference>
<sequence>MTSHGTDLSDAVWRSSSHSNGTGGECVEVAENFPGAAHWHKSSHSNGSEGLCLEVAANIPGIVPVRDSKAPDGPALVINATAWAPFIAAVAEGQLAV</sequence>
<evidence type="ECO:0000256" key="1">
    <source>
        <dbReference type="SAM" id="MobiDB-lite"/>
    </source>
</evidence>
<evidence type="ECO:0000259" key="2">
    <source>
        <dbReference type="Pfam" id="PF04149"/>
    </source>
</evidence>
<dbReference type="Pfam" id="PF04149">
    <property type="entry name" value="DUF397"/>
    <property type="match status" value="2"/>
</dbReference>
<dbReference type="STRING" id="1765722.AT728_03495"/>
<dbReference type="InterPro" id="IPR007278">
    <property type="entry name" value="DUF397"/>
</dbReference>
<gene>
    <name evidence="3" type="ORF">AT728_03495</name>
</gene>
<comment type="caution">
    <text evidence="3">The sequence shown here is derived from an EMBL/GenBank/DDBJ whole genome shotgun (WGS) entry which is preliminary data.</text>
</comment>
<protein>
    <submittedName>
        <fullName evidence="3">DUF397 domain-containing protein</fullName>
    </submittedName>
</protein>
<proteinExistence type="predicted"/>
<organism evidence="3 4">
    <name type="scientific">Streptomyces silvensis</name>
    <dbReference type="NCBI Taxonomy" id="1765722"/>
    <lineage>
        <taxon>Bacteria</taxon>
        <taxon>Bacillati</taxon>
        <taxon>Actinomycetota</taxon>
        <taxon>Actinomycetes</taxon>
        <taxon>Kitasatosporales</taxon>
        <taxon>Streptomycetaceae</taxon>
        <taxon>Streptomyces</taxon>
    </lineage>
</organism>
<name>A0A0W7X910_9ACTN</name>